<keyword evidence="3" id="KW-1185">Reference proteome</keyword>
<feature type="non-terminal residue" evidence="2">
    <location>
        <position position="1"/>
    </location>
</feature>
<dbReference type="EMBL" id="JAPKFM010000083">
    <property type="protein sequence ID" value="MCX2967263.1"/>
    <property type="molecule type" value="Genomic_DNA"/>
</dbReference>
<accession>A0A9X3D8X3</accession>
<dbReference type="PANTHER" id="PTHR33371:SF16">
    <property type="entry name" value="MCE-FAMILY PROTEIN MCE3F"/>
    <property type="match status" value="1"/>
</dbReference>
<protein>
    <submittedName>
        <fullName evidence="2">MCE family protein</fullName>
    </submittedName>
</protein>
<evidence type="ECO:0000259" key="1">
    <source>
        <dbReference type="Pfam" id="PF11887"/>
    </source>
</evidence>
<gene>
    <name evidence="2" type="ORF">OSB52_24675</name>
</gene>
<dbReference type="AlphaFoldDB" id="A0A9X3D8X3"/>
<dbReference type="GO" id="GO:0005576">
    <property type="term" value="C:extracellular region"/>
    <property type="evidence" value="ECO:0007669"/>
    <property type="project" value="TreeGrafter"/>
</dbReference>
<organism evidence="2 3">
    <name type="scientific">Gordonia aquimaris</name>
    <dbReference type="NCBI Taxonomy" id="2984863"/>
    <lineage>
        <taxon>Bacteria</taxon>
        <taxon>Bacillati</taxon>
        <taxon>Actinomycetota</taxon>
        <taxon>Actinomycetes</taxon>
        <taxon>Mycobacteriales</taxon>
        <taxon>Gordoniaceae</taxon>
        <taxon>Gordonia</taxon>
    </lineage>
</organism>
<evidence type="ECO:0000313" key="3">
    <source>
        <dbReference type="Proteomes" id="UP001143347"/>
    </source>
</evidence>
<proteinExistence type="predicted"/>
<name>A0A9X3D8X3_9ACTN</name>
<sequence length="263" mass="27806">IPASSAAVVANRSAIGEQYVDLQPTSSQGPYLENGSVITDTSVPPELEDVVASAIDFTSSIPVDDLHTVITELGKAFDGRANDLTRLTDSLSKLSRAGYDSLDETISLIQNSDVVLATQAEQSDAILSWSRNLDVVTATLAAADPDLRRLLSTGTASATQISTLLQDSGGDISTVVKQLASTVRTIEPTAFAISPTFAMLSLLSAGAHSPAPGDGQIHFGVVLETNNPAACTRGYEGTQAMVDRLKREDPSFDIRYDDFPFNT</sequence>
<dbReference type="RefSeq" id="WP_266063971.1">
    <property type="nucleotide sequence ID" value="NZ_JAPKFM010000083.1"/>
</dbReference>
<dbReference type="Proteomes" id="UP001143347">
    <property type="component" value="Unassembled WGS sequence"/>
</dbReference>
<dbReference type="InterPro" id="IPR024516">
    <property type="entry name" value="Mce_C"/>
</dbReference>
<feature type="non-terminal residue" evidence="2">
    <location>
        <position position="263"/>
    </location>
</feature>
<reference evidence="2" key="1">
    <citation type="submission" date="2022-10" db="EMBL/GenBank/DDBJ databases">
        <title>WGS of marine actinomycetes from Thailand.</title>
        <authorList>
            <person name="Thawai C."/>
        </authorList>
    </citation>
    <scope>NUCLEOTIDE SEQUENCE</scope>
    <source>
        <strain evidence="2">SW21</strain>
    </source>
</reference>
<feature type="domain" description="Mammalian cell entry C-terminal" evidence="1">
    <location>
        <begin position="32"/>
        <end position="186"/>
    </location>
</feature>
<dbReference type="Pfam" id="PF11887">
    <property type="entry name" value="Mce4_CUP1"/>
    <property type="match status" value="1"/>
</dbReference>
<evidence type="ECO:0000313" key="2">
    <source>
        <dbReference type="EMBL" id="MCX2967263.1"/>
    </source>
</evidence>
<dbReference type="PANTHER" id="PTHR33371">
    <property type="entry name" value="INTERMEMBRANE PHOSPHOLIPID TRANSPORT SYSTEM BINDING PROTEIN MLAD-RELATED"/>
    <property type="match status" value="1"/>
</dbReference>
<comment type="caution">
    <text evidence="2">The sequence shown here is derived from an EMBL/GenBank/DDBJ whole genome shotgun (WGS) entry which is preliminary data.</text>
</comment>
<dbReference type="InterPro" id="IPR052336">
    <property type="entry name" value="MlaD_Phospholipid_Transporter"/>
</dbReference>